<evidence type="ECO:0000313" key="2">
    <source>
        <dbReference type="EMBL" id="KAK8845085.1"/>
    </source>
</evidence>
<sequence length="71" mass="7661">MRPNTQMSNTIQQKSAPSSVVSPQGAFQSFLAPYGALNTQTTNTMPQNFDGNLFISTLHPPPAAETIQIPQ</sequence>
<reference evidence="2 3" key="1">
    <citation type="submission" date="2024-04" db="EMBL/GenBank/DDBJ databases">
        <title>Tritrichomonas musculus Genome.</title>
        <authorList>
            <person name="Alves-Ferreira E."/>
            <person name="Grigg M."/>
            <person name="Lorenzi H."/>
            <person name="Galac M."/>
        </authorList>
    </citation>
    <scope>NUCLEOTIDE SEQUENCE [LARGE SCALE GENOMIC DNA]</scope>
    <source>
        <strain evidence="2 3">EAF2021</strain>
    </source>
</reference>
<feature type="region of interest" description="Disordered" evidence="1">
    <location>
        <begin position="1"/>
        <end position="22"/>
    </location>
</feature>
<dbReference type="EMBL" id="JAPFFF010000031">
    <property type="protein sequence ID" value="KAK8845085.1"/>
    <property type="molecule type" value="Genomic_DNA"/>
</dbReference>
<protein>
    <submittedName>
        <fullName evidence="2">Uncharacterized protein</fullName>
    </submittedName>
</protein>
<organism evidence="2 3">
    <name type="scientific">Tritrichomonas musculus</name>
    <dbReference type="NCBI Taxonomy" id="1915356"/>
    <lineage>
        <taxon>Eukaryota</taxon>
        <taxon>Metamonada</taxon>
        <taxon>Parabasalia</taxon>
        <taxon>Tritrichomonadida</taxon>
        <taxon>Tritrichomonadidae</taxon>
        <taxon>Tritrichomonas</taxon>
    </lineage>
</organism>
<dbReference type="Proteomes" id="UP001470230">
    <property type="component" value="Unassembled WGS sequence"/>
</dbReference>
<evidence type="ECO:0000256" key="1">
    <source>
        <dbReference type="SAM" id="MobiDB-lite"/>
    </source>
</evidence>
<keyword evidence="3" id="KW-1185">Reference proteome</keyword>
<accession>A0ABR2HDG4</accession>
<evidence type="ECO:0000313" key="3">
    <source>
        <dbReference type="Proteomes" id="UP001470230"/>
    </source>
</evidence>
<proteinExistence type="predicted"/>
<comment type="caution">
    <text evidence="2">The sequence shown here is derived from an EMBL/GenBank/DDBJ whole genome shotgun (WGS) entry which is preliminary data.</text>
</comment>
<name>A0ABR2HDG4_9EUKA</name>
<gene>
    <name evidence="2" type="ORF">M9Y10_021263</name>
</gene>